<dbReference type="Proteomes" id="UP000671913">
    <property type="component" value="Chromosome"/>
</dbReference>
<dbReference type="RefSeq" id="WP_284679812.1">
    <property type="nucleotide sequence ID" value="NZ_CP060096.1"/>
</dbReference>
<dbReference type="EMBL" id="CP060096">
    <property type="protein sequence ID" value="QSZ27123.1"/>
    <property type="molecule type" value="Genomic_DNA"/>
</dbReference>
<evidence type="ECO:0008006" key="3">
    <source>
        <dbReference type="Google" id="ProtNLM"/>
    </source>
</evidence>
<proteinExistence type="predicted"/>
<name>A0A975AVC2_9THEO</name>
<evidence type="ECO:0000313" key="1">
    <source>
        <dbReference type="EMBL" id="QSZ27123.1"/>
    </source>
</evidence>
<organism evidence="1 2">
    <name type="scientific">Aceticella autotrophica</name>
    <dbReference type="NCBI Taxonomy" id="2755338"/>
    <lineage>
        <taxon>Bacteria</taxon>
        <taxon>Bacillati</taxon>
        <taxon>Bacillota</taxon>
        <taxon>Clostridia</taxon>
        <taxon>Thermoanaerobacterales</taxon>
        <taxon>Thermoanaerobacteraceae</taxon>
        <taxon>Aceticella</taxon>
    </lineage>
</organism>
<gene>
    <name evidence="1" type="ORF">ACETAC_09720</name>
</gene>
<sequence length="50" mass="5971">MDEFIKMLDKNLEYKNHEIIDDTIYIKVESNRKELKCPFCGQTSTKVHSH</sequence>
<accession>A0A975AVC2</accession>
<reference evidence="1" key="1">
    <citation type="submission" date="2020-08" db="EMBL/GenBank/DDBJ databases">
        <title>Genomic insights into the carbon and energy metabolism of the first obligate autotrophic acetogenic bacterium Aceticella autotrophica gen. nov., sp. nov.</title>
        <authorList>
            <person name="Toshchakov S.V."/>
            <person name="Elcheninov A.G."/>
            <person name="Kublanov I.V."/>
            <person name="Frolov E.N."/>
            <person name="Lebedinsky A.V."/>
        </authorList>
    </citation>
    <scope>NUCLEOTIDE SEQUENCE</scope>
    <source>
        <strain evidence="1">3443-3Ac</strain>
    </source>
</reference>
<dbReference type="AlphaFoldDB" id="A0A975AVC2"/>
<evidence type="ECO:0000313" key="2">
    <source>
        <dbReference type="Proteomes" id="UP000671913"/>
    </source>
</evidence>
<keyword evidence="2" id="KW-1185">Reference proteome</keyword>
<protein>
    <recommendedName>
        <fullName evidence="3">Zinc-finger of transposase IS204/IS1001/IS1096/IS1165</fullName>
    </recommendedName>
</protein>
<dbReference type="KEGG" id="aaut:ACETAC_09720"/>